<dbReference type="SUPFAM" id="SSF56425">
    <property type="entry name" value="Succinate dehydrogenase/fumarate reductase flavoprotein, catalytic domain"/>
    <property type="match status" value="1"/>
</dbReference>
<dbReference type="InterPro" id="IPR027477">
    <property type="entry name" value="Succ_DH/fumarate_Rdtase_cat_sf"/>
</dbReference>
<dbReference type="EMBL" id="JBFXLT010000077">
    <property type="protein sequence ID" value="KAL2810056.1"/>
    <property type="molecule type" value="Genomic_DNA"/>
</dbReference>
<organism evidence="6 7">
    <name type="scientific">Aspergillus granulosus</name>
    <dbReference type="NCBI Taxonomy" id="176169"/>
    <lineage>
        <taxon>Eukaryota</taxon>
        <taxon>Fungi</taxon>
        <taxon>Dikarya</taxon>
        <taxon>Ascomycota</taxon>
        <taxon>Pezizomycotina</taxon>
        <taxon>Eurotiomycetes</taxon>
        <taxon>Eurotiomycetidae</taxon>
        <taxon>Eurotiales</taxon>
        <taxon>Aspergillaceae</taxon>
        <taxon>Aspergillus</taxon>
        <taxon>Aspergillus subgen. Nidulantes</taxon>
    </lineage>
</organism>
<proteinExistence type="inferred from homology"/>
<sequence length="479" mass="51327">MSSCTHGPPLPSAHVIVVGSGLAGLSAATQLTKRNIPVILLDRAERPGGNSIKASSGINGAPTRFQPVPDDDGAFYADTIKSAGKVFSASQEKERELRERLIRTVTRSSADAVYWLVDEVGVELSKVAQLGGHSRARTHRSSKGKPPGAAIVGALLDALKGNPFFELRTRSRVTKVLKESKEVVGVEYVAEDQTHVLRGPVVFASGGFAGDIRGMVSSYRPDLAGYPSTNEAREGSQALLEEVGAKLIDMEQIQVHPTGFVNEKDLSATVKFLAAEALRGEGGILLLSNGKRFVNELETRDHVTDVITRSATTLESYLQQWDVTLLLDEGAAVALDSHMQFYLWKGLMRKTNLGELGQAAIDSVQEYADIVAGNKTDDLGRTTFGSWALKDVLPETVVYVGKVTPVLHFTMGGVVFDEDSHVLDEKGEAIPGLWAAGEVTGGLHGQNRLGGSSLLECAVFGRIAGNAAATFYQQHYLST</sequence>
<comment type="cofactor">
    <cofactor evidence="4">
        <name>FAD</name>
        <dbReference type="ChEBI" id="CHEBI:57692"/>
    </cofactor>
    <text evidence="4">Binds 1 FAD per monomer.</text>
</comment>
<feature type="domain" description="FAD-dependent oxidoreductase 2 FAD-binding" evidence="5">
    <location>
        <begin position="14"/>
        <end position="454"/>
    </location>
</feature>
<keyword evidence="7" id="KW-1185">Reference proteome</keyword>
<keyword evidence="1 4" id="KW-0285">Flavoprotein</keyword>
<evidence type="ECO:0000256" key="3">
    <source>
        <dbReference type="ARBA" id="ARBA00023002"/>
    </source>
</evidence>
<evidence type="ECO:0000259" key="5">
    <source>
        <dbReference type="Pfam" id="PF00890"/>
    </source>
</evidence>
<dbReference type="Proteomes" id="UP001610334">
    <property type="component" value="Unassembled WGS sequence"/>
</dbReference>
<evidence type="ECO:0000256" key="1">
    <source>
        <dbReference type="ARBA" id="ARBA00022630"/>
    </source>
</evidence>
<reference evidence="6 7" key="1">
    <citation type="submission" date="2024-07" db="EMBL/GenBank/DDBJ databases">
        <title>Section-level genome sequencing and comparative genomics of Aspergillus sections Usti and Cavernicolus.</title>
        <authorList>
            <consortium name="Lawrence Berkeley National Laboratory"/>
            <person name="Nybo J.L."/>
            <person name="Vesth T.C."/>
            <person name="Theobald S."/>
            <person name="Frisvad J.C."/>
            <person name="Larsen T.O."/>
            <person name="Kjaerboelling I."/>
            <person name="Rothschild-Mancinelli K."/>
            <person name="Lyhne E.K."/>
            <person name="Kogle M.E."/>
            <person name="Barry K."/>
            <person name="Clum A."/>
            <person name="Na H."/>
            <person name="Ledsgaard L."/>
            <person name="Lin J."/>
            <person name="Lipzen A."/>
            <person name="Kuo A."/>
            <person name="Riley R."/>
            <person name="Mondo S."/>
            <person name="Labutti K."/>
            <person name="Haridas S."/>
            <person name="Pangalinan J."/>
            <person name="Salamov A.A."/>
            <person name="Simmons B.A."/>
            <person name="Magnuson J.K."/>
            <person name="Chen J."/>
            <person name="Drula E."/>
            <person name="Henrissat B."/>
            <person name="Wiebenga A."/>
            <person name="Lubbers R.J."/>
            <person name="Gomes A.C."/>
            <person name="Makela M.R."/>
            <person name="Stajich J."/>
            <person name="Grigoriev I.V."/>
            <person name="Mortensen U.H."/>
            <person name="De Vries R.P."/>
            <person name="Baker S.E."/>
            <person name="Andersen M.R."/>
        </authorList>
    </citation>
    <scope>NUCLEOTIDE SEQUENCE [LARGE SCALE GENOMIC DNA]</scope>
    <source>
        <strain evidence="6 7">CBS 588.65</strain>
    </source>
</reference>
<evidence type="ECO:0000313" key="6">
    <source>
        <dbReference type="EMBL" id="KAL2810056.1"/>
    </source>
</evidence>
<evidence type="ECO:0000256" key="4">
    <source>
        <dbReference type="RuleBase" id="RU366062"/>
    </source>
</evidence>
<keyword evidence="3 4" id="KW-0560">Oxidoreductase</keyword>
<comment type="function">
    <text evidence="4">Irreversibly catalyzes the reduction of fumarate to succinate.</text>
</comment>
<comment type="similarity">
    <text evidence="4">Belongs to the FAD-dependent oxidoreductase 2 family. FRD/SDH subfamily.</text>
</comment>
<dbReference type="EC" id="1.3.1.6" evidence="4"/>
<comment type="catalytic activity">
    <reaction evidence="4">
        <text>succinate + NAD(+) = fumarate + NADH + H(+)</text>
        <dbReference type="Rhea" id="RHEA:18281"/>
        <dbReference type="ChEBI" id="CHEBI:15378"/>
        <dbReference type="ChEBI" id="CHEBI:29806"/>
        <dbReference type="ChEBI" id="CHEBI:30031"/>
        <dbReference type="ChEBI" id="CHEBI:57540"/>
        <dbReference type="ChEBI" id="CHEBI:57945"/>
        <dbReference type="EC" id="1.3.1.6"/>
    </reaction>
</comment>
<dbReference type="InterPro" id="IPR003953">
    <property type="entry name" value="FAD-dep_OxRdtase_2_FAD-bd"/>
</dbReference>
<dbReference type="InterPro" id="IPR036188">
    <property type="entry name" value="FAD/NAD-bd_sf"/>
</dbReference>
<comment type="caution">
    <text evidence="6">The sequence shown here is derived from an EMBL/GenBank/DDBJ whole genome shotgun (WGS) entry which is preliminary data.</text>
</comment>
<dbReference type="InterPro" id="IPR010960">
    <property type="entry name" value="Flavocytochrome_c"/>
</dbReference>
<dbReference type="Gene3D" id="3.50.50.60">
    <property type="entry name" value="FAD/NAD(P)-binding domain"/>
    <property type="match status" value="1"/>
</dbReference>
<dbReference type="Gene3D" id="3.90.700.10">
    <property type="entry name" value="Succinate dehydrogenase/fumarate reductase flavoprotein, catalytic domain"/>
    <property type="match status" value="1"/>
</dbReference>
<dbReference type="PANTHER" id="PTHR43400:SF12">
    <property type="entry name" value="FUMARATE REDUCTASE"/>
    <property type="match status" value="1"/>
</dbReference>
<keyword evidence="2 4" id="KW-0274">FAD</keyword>
<evidence type="ECO:0000256" key="2">
    <source>
        <dbReference type="ARBA" id="ARBA00022827"/>
    </source>
</evidence>
<dbReference type="SUPFAM" id="SSF51905">
    <property type="entry name" value="FAD/NAD(P)-binding domain"/>
    <property type="match status" value="1"/>
</dbReference>
<name>A0ABR4H3T4_9EURO</name>
<evidence type="ECO:0000313" key="7">
    <source>
        <dbReference type="Proteomes" id="UP001610334"/>
    </source>
</evidence>
<protein>
    <recommendedName>
        <fullName evidence="4">Fumarate reductase</fullName>
        <ecNumber evidence="4">1.3.1.6</ecNumber>
    </recommendedName>
</protein>
<dbReference type="PANTHER" id="PTHR43400">
    <property type="entry name" value="FUMARATE REDUCTASE"/>
    <property type="match status" value="1"/>
</dbReference>
<gene>
    <name evidence="6" type="ORF">BJX63DRAFT_423333</name>
</gene>
<dbReference type="NCBIfam" id="TIGR01813">
    <property type="entry name" value="flavo_cyto_c"/>
    <property type="match status" value="1"/>
</dbReference>
<dbReference type="Pfam" id="PF00890">
    <property type="entry name" value="FAD_binding_2"/>
    <property type="match status" value="1"/>
</dbReference>
<dbReference type="InterPro" id="IPR050315">
    <property type="entry name" value="FAD-oxidoreductase_2"/>
</dbReference>
<accession>A0ABR4H3T4</accession>